<gene>
    <name evidence="2" type="ORF">AB5J51_35145</name>
</gene>
<dbReference type="EMBL" id="CP165727">
    <property type="protein sequence ID" value="XDV67787.1"/>
    <property type="molecule type" value="Genomic_DNA"/>
</dbReference>
<feature type="domain" description="Hemerythrin-like" evidence="1">
    <location>
        <begin position="23"/>
        <end position="159"/>
    </location>
</feature>
<sequence>MDSEHDARAGRYDPAAAADLTGIRLAHRAILADIERLARLLAALAAAAEPAGPARAEAVARYVHRYHSVVRGHHRGEDEILWPVVLDAVPDAADAVAGIVRFLHDHEALDALQAACDAAADRFAAEPGRHARRLAGLLADQRDLLAEHIEAEERHVFPVIAARVPGAAYAAAEARIRSADRSADPVWARAWLLSHATEDEARRLLPGAVANPAALEPLLQEYAAEVALVFAA</sequence>
<accession>A0AB39YD13</accession>
<dbReference type="InterPro" id="IPR012312">
    <property type="entry name" value="Hemerythrin-like"/>
</dbReference>
<evidence type="ECO:0000313" key="2">
    <source>
        <dbReference type="EMBL" id="XDV67787.1"/>
    </source>
</evidence>
<protein>
    <submittedName>
        <fullName evidence="2">Hemerythrin domain-containing protein</fullName>
    </submittedName>
</protein>
<evidence type="ECO:0000259" key="1">
    <source>
        <dbReference type="Pfam" id="PF01814"/>
    </source>
</evidence>
<dbReference type="RefSeq" id="WP_369779518.1">
    <property type="nucleotide sequence ID" value="NZ_CP165727.1"/>
</dbReference>
<reference evidence="2" key="1">
    <citation type="submission" date="2024-08" db="EMBL/GenBank/DDBJ databases">
        <authorList>
            <person name="Yu S.T."/>
        </authorList>
    </citation>
    <scope>NUCLEOTIDE SEQUENCE</scope>
    <source>
        <strain evidence="2">R33</strain>
    </source>
</reference>
<dbReference type="AlphaFoldDB" id="A0AB39YD13"/>
<organism evidence="2">
    <name type="scientific">Streptomyces sp. R33</name>
    <dbReference type="NCBI Taxonomy" id="3238629"/>
    <lineage>
        <taxon>Bacteria</taxon>
        <taxon>Bacillati</taxon>
        <taxon>Actinomycetota</taxon>
        <taxon>Actinomycetes</taxon>
        <taxon>Kitasatosporales</taxon>
        <taxon>Streptomycetaceae</taxon>
        <taxon>Streptomyces</taxon>
    </lineage>
</organism>
<proteinExistence type="predicted"/>
<dbReference type="Pfam" id="PF01814">
    <property type="entry name" value="Hemerythrin"/>
    <property type="match status" value="1"/>
</dbReference>
<dbReference type="Gene3D" id="1.20.120.520">
    <property type="entry name" value="nmb1532 protein domain like"/>
    <property type="match status" value="1"/>
</dbReference>
<name>A0AB39YD13_9ACTN</name>